<dbReference type="InterPro" id="IPR048469">
    <property type="entry name" value="YchJ-like_M"/>
</dbReference>
<gene>
    <name evidence="4" type="ORF">RF819_09800</name>
</gene>
<dbReference type="OrthoDB" id="21421at2"/>
<dbReference type="Pfam" id="PF17775">
    <property type="entry name" value="YchJ_M-like"/>
    <property type="match status" value="1"/>
</dbReference>
<dbReference type="InterPro" id="IPR004027">
    <property type="entry name" value="SEC_C_motif"/>
</dbReference>
<dbReference type="PANTHER" id="PTHR33747:SF1">
    <property type="entry name" value="ADENYLATE CYCLASE-ASSOCIATED CAP C-TERMINAL DOMAIN-CONTAINING PROTEIN"/>
    <property type="match status" value="1"/>
</dbReference>
<dbReference type="PANTHER" id="PTHR33747">
    <property type="entry name" value="UPF0225 PROTEIN SCO1677"/>
    <property type="match status" value="1"/>
</dbReference>
<evidence type="ECO:0000313" key="4">
    <source>
        <dbReference type="EMBL" id="OOV09036.1"/>
    </source>
</evidence>
<dbReference type="RefSeq" id="WP_078366877.1">
    <property type="nucleotide sequence ID" value="NZ_MTJN01000002.1"/>
</dbReference>
<protein>
    <recommendedName>
        <fullName evidence="2">UPF0225 protein RF819_09800</fullName>
    </recommendedName>
</protein>
<dbReference type="AlphaFoldDB" id="A0A1T1AY28"/>
<dbReference type="InterPro" id="IPR023006">
    <property type="entry name" value="YchJ-like"/>
</dbReference>
<sequence>MRNKVPDTHTACPCGSGLTYAQCCGPWHSGLAQGQHAPTPEALMRSRYSAYVKGLIDYLLATWHPSTAPGELELPPVKWLELNIRHTETSGDAGVVEFVARLRDAGRGARLHEISRFVREDGRWLYIDGTHPGKDEAAA</sequence>
<dbReference type="EMBL" id="MTJN01000002">
    <property type="protein sequence ID" value="OOV09036.1"/>
    <property type="molecule type" value="Genomic_DNA"/>
</dbReference>
<dbReference type="SUPFAM" id="SSF54427">
    <property type="entry name" value="NTF2-like"/>
    <property type="match status" value="1"/>
</dbReference>
<evidence type="ECO:0000259" key="3">
    <source>
        <dbReference type="Pfam" id="PF17775"/>
    </source>
</evidence>
<dbReference type="Gene3D" id="3.10.450.50">
    <property type="match status" value="1"/>
</dbReference>
<dbReference type="Pfam" id="PF02810">
    <property type="entry name" value="SEC-C"/>
    <property type="match status" value="1"/>
</dbReference>
<accession>A0A1T1AY28</accession>
<dbReference type="HAMAP" id="MF_00612">
    <property type="entry name" value="UPF0225"/>
    <property type="match status" value="1"/>
</dbReference>
<name>A0A1T1AY28_RHOFE</name>
<dbReference type="STRING" id="28066.RF819_09800"/>
<reference evidence="4 5" key="1">
    <citation type="submission" date="2017-01" db="EMBL/GenBank/DDBJ databases">
        <title>Genome sequencing of Rhodoferax fermentans JCM 7819.</title>
        <authorList>
            <person name="Kim Y.J."/>
            <person name="Farh M.E.-A."/>
            <person name="Yang D.-C."/>
        </authorList>
    </citation>
    <scope>NUCLEOTIDE SEQUENCE [LARGE SCALE GENOMIC DNA]</scope>
    <source>
        <strain evidence="4 5">JCM 7819</strain>
    </source>
</reference>
<comment type="similarity">
    <text evidence="1 2">Belongs to the UPF0225 family.</text>
</comment>
<feature type="domain" description="YchJ-like middle NTF2-like" evidence="3">
    <location>
        <begin position="39"/>
        <end position="129"/>
    </location>
</feature>
<evidence type="ECO:0000256" key="2">
    <source>
        <dbReference type="HAMAP-Rule" id="MF_00612"/>
    </source>
</evidence>
<evidence type="ECO:0000313" key="5">
    <source>
        <dbReference type="Proteomes" id="UP000190750"/>
    </source>
</evidence>
<dbReference type="InterPro" id="IPR032710">
    <property type="entry name" value="NTF2-like_dom_sf"/>
</dbReference>
<dbReference type="Proteomes" id="UP000190750">
    <property type="component" value="Unassembled WGS sequence"/>
</dbReference>
<comment type="caution">
    <text evidence="4">The sequence shown here is derived from an EMBL/GenBank/DDBJ whole genome shotgun (WGS) entry which is preliminary data.</text>
</comment>
<proteinExistence type="inferred from homology"/>
<organism evidence="4 5">
    <name type="scientific">Rhodoferax fermentans</name>
    <dbReference type="NCBI Taxonomy" id="28066"/>
    <lineage>
        <taxon>Bacteria</taxon>
        <taxon>Pseudomonadati</taxon>
        <taxon>Pseudomonadota</taxon>
        <taxon>Betaproteobacteria</taxon>
        <taxon>Burkholderiales</taxon>
        <taxon>Comamonadaceae</taxon>
        <taxon>Rhodoferax</taxon>
    </lineage>
</organism>
<evidence type="ECO:0000256" key="1">
    <source>
        <dbReference type="ARBA" id="ARBA00010839"/>
    </source>
</evidence>
<keyword evidence="5" id="KW-1185">Reference proteome</keyword>